<dbReference type="GO" id="GO:0048046">
    <property type="term" value="C:apoplast"/>
    <property type="evidence" value="ECO:0007669"/>
    <property type="project" value="UniProtKB-SubCell"/>
</dbReference>
<evidence type="ECO:0000256" key="6">
    <source>
        <dbReference type="SAM" id="MobiDB-lite"/>
    </source>
</evidence>
<dbReference type="HOGENOM" id="CLU_1974038_0_0_1"/>
<dbReference type="Proteomes" id="UP000008021">
    <property type="component" value="Chromosome 10"/>
</dbReference>
<accession>A0A0E0F0I0</accession>
<dbReference type="STRING" id="40149.A0A0E0F0I0"/>
<keyword evidence="8" id="KW-1185">Reference proteome</keyword>
<reference evidence="7" key="2">
    <citation type="submission" date="2018-05" db="EMBL/GenBank/DDBJ databases">
        <title>OmerRS3 (Oryza meridionalis Reference Sequence Version 3).</title>
        <authorList>
            <person name="Zhang J."/>
            <person name="Kudrna D."/>
            <person name="Lee S."/>
            <person name="Talag J."/>
            <person name="Welchert J."/>
            <person name="Wing R.A."/>
        </authorList>
    </citation>
    <scope>NUCLEOTIDE SEQUENCE [LARGE SCALE GENOMIC DNA]</scope>
    <source>
        <strain evidence="7">cv. OR44</strain>
    </source>
</reference>
<proteinExistence type="inferred from homology"/>
<evidence type="ECO:0000256" key="5">
    <source>
        <dbReference type="ARBA" id="ARBA00023591"/>
    </source>
</evidence>
<dbReference type="Gramene" id="OMERI10G13780.1">
    <property type="protein sequence ID" value="OMERI10G13780.1"/>
    <property type="gene ID" value="OMERI10G13780"/>
</dbReference>
<reference evidence="7" key="1">
    <citation type="submission" date="2015-04" db="UniProtKB">
        <authorList>
            <consortium name="EnsemblPlants"/>
        </authorList>
    </citation>
    <scope>IDENTIFICATION</scope>
</reference>
<name>A0A0E0F0I0_9ORYZ</name>
<dbReference type="PANTHER" id="PTHR31279:SF4">
    <property type="entry name" value="PROTEIN EXORDIUM-LIKE 5"/>
    <property type="match status" value="1"/>
</dbReference>
<evidence type="ECO:0000256" key="4">
    <source>
        <dbReference type="ARBA" id="ARBA00022729"/>
    </source>
</evidence>
<sequence>MPPNGDAGVDGMRRASPSRTSAAPSVPRRRHPAVRRRGIIAHELAELATNLLLNAWYAGEDPTAPTEIADLCEGVYGTVGGGSYAGKVAVDAQEWSWNVNGRNGRRFLVQWLWSPVAKSCVGPNASD</sequence>
<dbReference type="PANTHER" id="PTHR31279">
    <property type="entry name" value="PROTEIN EXORDIUM-LIKE 5"/>
    <property type="match status" value="1"/>
</dbReference>
<evidence type="ECO:0000256" key="1">
    <source>
        <dbReference type="ARBA" id="ARBA00004271"/>
    </source>
</evidence>
<keyword evidence="3" id="KW-0964">Secreted</keyword>
<organism evidence="7">
    <name type="scientific">Oryza meridionalis</name>
    <dbReference type="NCBI Taxonomy" id="40149"/>
    <lineage>
        <taxon>Eukaryota</taxon>
        <taxon>Viridiplantae</taxon>
        <taxon>Streptophyta</taxon>
        <taxon>Embryophyta</taxon>
        <taxon>Tracheophyta</taxon>
        <taxon>Spermatophyta</taxon>
        <taxon>Magnoliopsida</taxon>
        <taxon>Liliopsida</taxon>
        <taxon>Poales</taxon>
        <taxon>Poaceae</taxon>
        <taxon>BOP clade</taxon>
        <taxon>Oryzoideae</taxon>
        <taxon>Oryzeae</taxon>
        <taxon>Oryzinae</taxon>
        <taxon>Oryza</taxon>
    </lineage>
</organism>
<comment type="subcellular location">
    <subcellularLocation>
        <location evidence="1">Secreted</location>
        <location evidence="1">Extracellular space</location>
        <location evidence="1">Apoplast</location>
    </subcellularLocation>
</comment>
<dbReference type="EnsemblPlants" id="OMERI10G13780.1">
    <property type="protein sequence ID" value="OMERI10G13780.1"/>
    <property type="gene ID" value="OMERI10G13780"/>
</dbReference>
<evidence type="ECO:0000256" key="3">
    <source>
        <dbReference type="ARBA" id="ARBA00022525"/>
    </source>
</evidence>
<dbReference type="Pfam" id="PF04674">
    <property type="entry name" value="Phi_1"/>
    <property type="match status" value="1"/>
</dbReference>
<evidence type="ECO:0000313" key="8">
    <source>
        <dbReference type="Proteomes" id="UP000008021"/>
    </source>
</evidence>
<protein>
    <submittedName>
        <fullName evidence="7">Uncharacterized protein</fullName>
    </submittedName>
</protein>
<evidence type="ECO:0000256" key="2">
    <source>
        <dbReference type="ARBA" id="ARBA00022523"/>
    </source>
</evidence>
<dbReference type="eggNOG" id="ENOG502QQ2C">
    <property type="taxonomic scope" value="Eukaryota"/>
</dbReference>
<dbReference type="InterPro" id="IPR006766">
    <property type="entry name" value="EXORDIUM-like"/>
</dbReference>
<feature type="compositionally biased region" description="Low complexity" evidence="6">
    <location>
        <begin position="14"/>
        <end position="26"/>
    </location>
</feature>
<comment type="similarity">
    <text evidence="5">Belongs to the EXORDIUM family.</text>
</comment>
<evidence type="ECO:0000313" key="7">
    <source>
        <dbReference type="EnsemblPlants" id="OMERI10G13780.1"/>
    </source>
</evidence>
<feature type="region of interest" description="Disordered" evidence="6">
    <location>
        <begin position="1"/>
        <end position="34"/>
    </location>
</feature>
<keyword evidence="4" id="KW-0732">Signal</keyword>
<keyword evidence="2" id="KW-0052">Apoplast</keyword>
<dbReference type="AlphaFoldDB" id="A0A0E0F0I0"/>